<dbReference type="GO" id="GO:1990904">
    <property type="term" value="C:ribonucleoprotein complex"/>
    <property type="evidence" value="ECO:0007669"/>
    <property type="project" value="UniProtKB-KW"/>
</dbReference>
<dbReference type="PANTHER" id="PTHR12146">
    <property type="entry name" value="40S RIBOSOMAL PROTEIN S10"/>
    <property type="match status" value="1"/>
</dbReference>
<evidence type="ECO:0000256" key="4">
    <source>
        <dbReference type="SAM" id="MobiDB-lite"/>
    </source>
</evidence>
<dbReference type="Gene3D" id="1.10.10.10">
    <property type="entry name" value="Winged helix-like DNA-binding domain superfamily/Winged helix DNA-binding domain"/>
    <property type="match status" value="1"/>
</dbReference>
<evidence type="ECO:0000259" key="5">
    <source>
        <dbReference type="Pfam" id="PF03501"/>
    </source>
</evidence>
<gene>
    <name evidence="6" type="primary">RPS10</name>
    <name evidence="6" type="ORF">Ciccas_004641</name>
</gene>
<dbReference type="Pfam" id="PF03501">
    <property type="entry name" value="S10_plectin"/>
    <property type="match status" value="1"/>
</dbReference>
<evidence type="ECO:0000256" key="3">
    <source>
        <dbReference type="ARBA" id="ARBA00023274"/>
    </source>
</evidence>
<keyword evidence="3" id="KW-0687">Ribonucleoprotein</keyword>
<dbReference type="PANTHER" id="PTHR12146:SF25">
    <property type="entry name" value="PLECTIN_ES10 N-TERMINAL DOMAIN-CONTAINING PROTEIN"/>
    <property type="match status" value="1"/>
</dbReference>
<dbReference type="InterPro" id="IPR036388">
    <property type="entry name" value="WH-like_DNA-bd_sf"/>
</dbReference>
<dbReference type="GO" id="GO:0005840">
    <property type="term" value="C:ribosome"/>
    <property type="evidence" value="ECO:0007669"/>
    <property type="project" value="UniProtKB-KW"/>
</dbReference>
<dbReference type="EMBL" id="JBJKFK010000494">
    <property type="protein sequence ID" value="KAL3316706.1"/>
    <property type="molecule type" value="Genomic_DNA"/>
</dbReference>
<sequence length="154" mass="17156">MLIPTDIRKSIYEILFQEGVMIAMKDIRPSTMHPLCKTKNLYVVNAMRTCVSKGFVRELFAWRCHYYFLTPAGINYLREYLHLPAEIVPKTMKKTAVTQGDYMALSDTGAMRGQSDRTAFRLGTVGAGAPGKPATEGDIRFRGGTGFGRGKPTN</sequence>
<keyword evidence="7" id="KW-1185">Reference proteome</keyword>
<dbReference type="InterPro" id="IPR037447">
    <property type="entry name" value="Ribosomal_eS10"/>
</dbReference>
<evidence type="ECO:0000256" key="1">
    <source>
        <dbReference type="ARBA" id="ARBA00007278"/>
    </source>
</evidence>
<keyword evidence="2" id="KW-0689">Ribosomal protein</keyword>
<comment type="caution">
    <text evidence="6">The sequence shown here is derived from an EMBL/GenBank/DDBJ whole genome shotgun (WGS) entry which is preliminary data.</text>
</comment>
<organism evidence="6 7">
    <name type="scientific">Cichlidogyrus casuarinus</name>
    <dbReference type="NCBI Taxonomy" id="1844966"/>
    <lineage>
        <taxon>Eukaryota</taxon>
        <taxon>Metazoa</taxon>
        <taxon>Spiralia</taxon>
        <taxon>Lophotrochozoa</taxon>
        <taxon>Platyhelminthes</taxon>
        <taxon>Monogenea</taxon>
        <taxon>Monopisthocotylea</taxon>
        <taxon>Dactylogyridea</taxon>
        <taxon>Ancyrocephalidae</taxon>
        <taxon>Cichlidogyrus</taxon>
    </lineage>
</organism>
<reference evidence="6 7" key="1">
    <citation type="submission" date="2024-11" db="EMBL/GenBank/DDBJ databases">
        <title>Adaptive evolution of stress response genes in parasites aligns with host niche diversity.</title>
        <authorList>
            <person name="Hahn C."/>
            <person name="Resl P."/>
        </authorList>
    </citation>
    <scope>NUCLEOTIDE SEQUENCE [LARGE SCALE GENOMIC DNA]</scope>
    <source>
        <strain evidence="6">EGGRZ-B1_66</strain>
        <tissue evidence="6">Body</tissue>
    </source>
</reference>
<dbReference type="AlphaFoldDB" id="A0ABD2QD92"/>
<accession>A0ABD2QD92</accession>
<evidence type="ECO:0000256" key="2">
    <source>
        <dbReference type="ARBA" id="ARBA00022980"/>
    </source>
</evidence>
<protein>
    <submittedName>
        <fullName evidence="6">Ribosomal 40S subunit protein S10A</fullName>
    </submittedName>
</protein>
<evidence type="ECO:0000313" key="7">
    <source>
        <dbReference type="Proteomes" id="UP001626550"/>
    </source>
</evidence>
<feature type="domain" description="Plectin/eS10 N-terminal" evidence="5">
    <location>
        <begin position="3"/>
        <end position="95"/>
    </location>
</feature>
<dbReference type="InterPro" id="IPR005326">
    <property type="entry name" value="Plectin_eS10_N"/>
</dbReference>
<name>A0ABD2QD92_9PLAT</name>
<comment type="similarity">
    <text evidence="1">Belongs to the eukaryotic ribosomal protein eS10 family.</text>
</comment>
<feature type="region of interest" description="Disordered" evidence="4">
    <location>
        <begin position="123"/>
        <end position="154"/>
    </location>
</feature>
<dbReference type="Proteomes" id="UP001626550">
    <property type="component" value="Unassembled WGS sequence"/>
</dbReference>
<evidence type="ECO:0000313" key="6">
    <source>
        <dbReference type="EMBL" id="KAL3316706.1"/>
    </source>
</evidence>
<proteinExistence type="inferred from homology"/>
<feature type="compositionally biased region" description="Gly residues" evidence="4">
    <location>
        <begin position="143"/>
        <end position="154"/>
    </location>
</feature>